<feature type="region of interest" description="Disordered" evidence="2">
    <location>
        <begin position="65"/>
        <end position="84"/>
    </location>
</feature>
<evidence type="ECO:0000313" key="5">
    <source>
        <dbReference type="EMBL" id="MBO8468796.1"/>
    </source>
</evidence>
<accession>A0A9D9NCT9</accession>
<dbReference type="InterPro" id="IPR008254">
    <property type="entry name" value="Flavodoxin/NO_synth"/>
</dbReference>
<dbReference type="Proteomes" id="UP000810292">
    <property type="component" value="Unassembled WGS sequence"/>
</dbReference>
<evidence type="ECO:0000256" key="1">
    <source>
        <dbReference type="ARBA" id="ARBA00001917"/>
    </source>
</evidence>
<feature type="signal peptide" evidence="3">
    <location>
        <begin position="1"/>
        <end position="20"/>
    </location>
</feature>
<dbReference type="AlphaFoldDB" id="A0A9D9NCT9"/>
<dbReference type="SUPFAM" id="SSF52218">
    <property type="entry name" value="Flavoproteins"/>
    <property type="match status" value="1"/>
</dbReference>
<evidence type="ECO:0000259" key="4">
    <source>
        <dbReference type="PROSITE" id="PS50902"/>
    </source>
</evidence>
<comment type="cofactor">
    <cofactor evidence="1">
        <name>FMN</name>
        <dbReference type="ChEBI" id="CHEBI:58210"/>
    </cofactor>
</comment>
<comment type="caution">
    <text evidence="5">The sequence shown here is derived from an EMBL/GenBank/DDBJ whole genome shotgun (WGS) entry which is preliminary data.</text>
</comment>
<keyword evidence="3" id="KW-0732">Signal</keyword>
<reference evidence="5" key="2">
    <citation type="journal article" date="2021" name="PeerJ">
        <title>Extensive microbial diversity within the chicken gut microbiome revealed by metagenomics and culture.</title>
        <authorList>
            <person name="Gilroy R."/>
            <person name="Ravi A."/>
            <person name="Getino M."/>
            <person name="Pursley I."/>
            <person name="Horton D.L."/>
            <person name="Alikhan N.F."/>
            <person name="Baker D."/>
            <person name="Gharbi K."/>
            <person name="Hall N."/>
            <person name="Watson M."/>
            <person name="Adriaenssens E.M."/>
            <person name="Foster-Nyarko E."/>
            <person name="Jarju S."/>
            <person name="Secka A."/>
            <person name="Antonio M."/>
            <person name="Oren A."/>
            <person name="Chaudhuri R.R."/>
            <person name="La Ragione R."/>
            <person name="Hildebrand F."/>
            <person name="Pallen M.J."/>
        </authorList>
    </citation>
    <scope>NUCLEOTIDE SEQUENCE</scope>
    <source>
        <strain evidence="5">14700</strain>
    </source>
</reference>
<dbReference type="PANTHER" id="PTHR39201:SF1">
    <property type="entry name" value="FLAVODOXIN-LIKE DOMAIN-CONTAINING PROTEIN"/>
    <property type="match status" value="1"/>
</dbReference>
<evidence type="ECO:0000256" key="2">
    <source>
        <dbReference type="SAM" id="MobiDB-lite"/>
    </source>
</evidence>
<sequence length="187" mass="20544">MKRFAVLIIAVAMLISCAFADNTASGNAVVVYFSATGNTERVADALSEMIGAECVEIIPAEPYMDDDLRYTDSDSRTSREDADDSVRPAIEALSLDFSQYDTVFVGFPIWFGKMPKPLYTFFDSYDFAGKAIAPFCTSGSSGIAGAVRSIRELEPDAVVLEGKRVNTRSIDSDLESWLSDIRFQEEI</sequence>
<dbReference type="Gene3D" id="3.40.50.360">
    <property type="match status" value="1"/>
</dbReference>
<dbReference type="GO" id="GO:0009055">
    <property type="term" value="F:electron transfer activity"/>
    <property type="evidence" value="ECO:0007669"/>
    <property type="project" value="InterPro"/>
</dbReference>
<dbReference type="GO" id="GO:0010181">
    <property type="term" value="F:FMN binding"/>
    <property type="evidence" value="ECO:0007669"/>
    <property type="project" value="InterPro"/>
</dbReference>
<dbReference type="PANTHER" id="PTHR39201">
    <property type="entry name" value="EXPORTED PROTEIN-RELATED"/>
    <property type="match status" value="1"/>
</dbReference>
<evidence type="ECO:0000313" key="6">
    <source>
        <dbReference type="Proteomes" id="UP000810292"/>
    </source>
</evidence>
<dbReference type="PROSITE" id="PS00201">
    <property type="entry name" value="FLAVODOXIN"/>
    <property type="match status" value="1"/>
</dbReference>
<proteinExistence type="predicted"/>
<reference evidence="5" key="1">
    <citation type="submission" date="2020-10" db="EMBL/GenBank/DDBJ databases">
        <authorList>
            <person name="Gilroy R."/>
        </authorList>
    </citation>
    <scope>NUCLEOTIDE SEQUENCE</scope>
    <source>
        <strain evidence="5">14700</strain>
    </source>
</reference>
<feature type="compositionally biased region" description="Basic and acidic residues" evidence="2">
    <location>
        <begin position="66"/>
        <end position="84"/>
    </location>
</feature>
<dbReference type="InterPro" id="IPR029039">
    <property type="entry name" value="Flavoprotein-like_sf"/>
</dbReference>
<feature type="domain" description="Flavodoxin-like" evidence="4">
    <location>
        <begin position="28"/>
        <end position="187"/>
    </location>
</feature>
<gene>
    <name evidence="5" type="ORF">IAA72_03305</name>
</gene>
<dbReference type="PROSITE" id="PS50902">
    <property type="entry name" value="FLAVODOXIN_LIKE"/>
    <property type="match status" value="1"/>
</dbReference>
<dbReference type="EMBL" id="JADIMF010000052">
    <property type="protein sequence ID" value="MBO8468796.1"/>
    <property type="molecule type" value="Genomic_DNA"/>
</dbReference>
<evidence type="ECO:0000256" key="3">
    <source>
        <dbReference type="SAM" id="SignalP"/>
    </source>
</evidence>
<dbReference type="InterPro" id="IPR001226">
    <property type="entry name" value="Flavodoxin_CS"/>
</dbReference>
<organism evidence="5 6">
    <name type="scientific">Candidatus Ornithospirochaeta stercoravium</name>
    <dbReference type="NCBI Taxonomy" id="2840897"/>
    <lineage>
        <taxon>Bacteria</taxon>
        <taxon>Pseudomonadati</taxon>
        <taxon>Spirochaetota</taxon>
        <taxon>Spirochaetia</taxon>
        <taxon>Spirochaetales</taxon>
        <taxon>Spirochaetaceae</taxon>
        <taxon>Spirochaetaceae incertae sedis</taxon>
        <taxon>Candidatus Ornithospirochaeta</taxon>
    </lineage>
</organism>
<dbReference type="PROSITE" id="PS51257">
    <property type="entry name" value="PROKAR_LIPOPROTEIN"/>
    <property type="match status" value="1"/>
</dbReference>
<feature type="chain" id="PRO_5038868229" evidence="3">
    <location>
        <begin position="21"/>
        <end position="187"/>
    </location>
</feature>
<protein>
    <submittedName>
        <fullName evidence="5">NAD(P)H-dependent oxidoreductase</fullName>
    </submittedName>
</protein>
<dbReference type="Pfam" id="PF12682">
    <property type="entry name" value="Flavodoxin_4"/>
    <property type="match status" value="1"/>
</dbReference>
<name>A0A9D9NCT9_9SPIO</name>